<organism evidence="1 2">
    <name type="scientific">Streptomyces olivaceiscleroticus</name>
    <dbReference type="NCBI Taxonomy" id="68245"/>
    <lineage>
        <taxon>Bacteria</taxon>
        <taxon>Bacillati</taxon>
        <taxon>Actinomycetota</taxon>
        <taxon>Actinomycetes</taxon>
        <taxon>Kitasatosporales</taxon>
        <taxon>Streptomycetaceae</taxon>
        <taxon>Streptomyces</taxon>
    </lineage>
</organism>
<dbReference type="Proteomes" id="UP001500909">
    <property type="component" value="Unassembled WGS sequence"/>
</dbReference>
<sequence>MLSGMTTSDPARAVPTGTGDELTQVVRWLDYHRATLAVKCAGLTEEQLRTPSVPPSELTLLGLLRHMAEVERHWFRRIMTGEDLPWIYCDEEDWDRDWHFGEQDTAAEALATWQTEVELATKAAEGRTLDEPAPDRLPGKELTLRWIYLHMIEEYARHNGHADLLRERIDGDTGV</sequence>
<dbReference type="Gene3D" id="1.20.120.450">
    <property type="entry name" value="dinb family like domain"/>
    <property type="match status" value="1"/>
</dbReference>
<gene>
    <name evidence="1" type="ORF">GCM10010361_02380</name>
</gene>
<dbReference type="InterPro" id="IPR034660">
    <property type="entry name" value="DinB/YfiT-like"/>
</dbReference>
<proteinExistence type="predicted"/>
<dbReference type="EMBL" id="BAAABY010000002">
    <property type="protein sequence ID" value="GAA0441936.1"/>
    <property type="molecule type" value="Genomic_DNA"/>
</dbReference>
<evidence type="ECO:0000313" key="1">
    <source>
        <dbReference type="EMBL" id="GAA0441936.1"/>
    </source>
</evidence>
<dbReference type="Pfam" id="PF04978">
    <property type="entry name" value="MST"/>
    <property type="match status" value="1"/>
</dbReference>
<reference evidence="2" key="1">
    <citation type="journal article" date="2019" name="Int. J. Syst. Evol. Microbiol.">
        <title>The Global Catalogue of Microorganisms (GCM) 10K type strain sequencing project: providing services to taxonomists for standard genome sequencing and annotation.</title>
        <authorList>
            <consortium name="The Broad Institute Genomics Platform"/>
            <consortium name="The Broad Institute Genome Sequencing Center for Infectious Disease"/>
            <person name="Wu L."/>
            <person name="Ma J."/>
        </authorList>
    </citation>
    <scope>NUCLEOTIDE SEQUENCE [LARGE SCALE GENOMIC DNA]</scope>
    <source>
        <strain evidence="2">JCM 4805</strain>
    </source>
</reference>
<accession>A0ABP3J557</accession>
<evidence type="ECO:0000313" key="2">
    <source>
        <dbReference type="Proteomes" id="UP001500909"/>
    </source>
</evidence>
<protein>
    <submittedName>
        <fullName evidence="1">DinB family protein</fullName>
    </submittedName>
</protein>
<keyword evidence="2" id="KW-1185">Reference proteome</keyword>
<comment type="caution">
    <text evidence="1">The sequence shown here is derived from an EMBL/GenBank/DDBJ whole genome shotgun (WGS) entry which is preliminary data.</text>
</comment>
<dbReference type="SUPFAM" id="SSF109854">
    <property type="entry name" value="DinB/YfiT-like putative metalloenzymes"/>
    <property type="match status" value="1"/>
</dbReference>
<name>A0ABP3J557_9ACTN</name>
<dbReference type="InterPro" id="IPR007061">
    <property type="entry name" value="MST-like"/>
</dbReference>